<dbReference type="KEGG" id="cok:COCCU_14280"/>
<reference evidence="2 3" key="1">
    <citation type="submission" date="2019-11" db="EMBL/GenBank/DDBJ databases">
        <title>Complete genome sequence of Corynebacterium kalinowskii 1959, a novel Corynebacterium species isolated from soil of a small paddock in Vilsendorf, Germany.</title>
        <authorList>
            <person name="Schaffert L."/>
            <person name="Ruwe M."/>
            <person name="Milse J."/>
            <person name="Hanuschka K."/>
            <person name="Ortseifen V."/>
            <person name="Droste J."/>
            <person name="Brandt D."/>
            <person name="Schlueter L."/>
            <person name="Kutter Y."/>
            <person name="Vinke S."/>
            <person name="Viehoefer P."/>
            <person name="Jacob L."/>
            <person name="Luebke N.-C."/>
            <person name="Schulte-Berndt E."/>
            <person name="Hain C."/>
            <person name="Linder M."/>
            <person name="Schmidt P."/>
            <person name="Wollenschlaeger L."/>
            <person name="Luttermann T."/>
            <person name="Thieme E."/>
            <person name="Hassa J."/>
            <person name="Haak M."/>
            <person name="Wittchen M."/>
            <person name="Mentz A."/>
            <person name="Persicke M."/>
            <person name="Busche T."/>
            <person name="Ruckert C."/>
        </authorList>
    </citation>
    <scope>NUCLEOTIDE SEQUENCE [LARGE SCALE GENOMIC DNA]</scope>
    <source>
        <strain evidence="2 3">2039</strain>
        <plasmid evidence="3">pcoccu</plasmid>
    </source>
</reference>
<dbReference type="RefSeq" id="WP_156232993.1">
    <property type="nucleotide sequence ID" value="NZ_CP046456.1"/>
</dbReference>
<protein>
    <submittedName>
        <fullName evidence="2">KAP family P-loop domain protein</fullName>
    </submittedName>
</protein>
<dbReference type="AlphaFoldDB" id="A0A6B8WD03"/>
<geneLocation type="plasmid" evidence="3">
    <name>pcoccu</name>
</geneLocation>
<organism evidence="2 3">
    <name type="scientific">Corynebacterium occultum</name>
    <dbReference type="NCBI Taxonomy" id="2675219"/>
    <lineage>
        <taxon>Bacteria</taxon>
        <taxon>Bacillati</taxon>
        <taxon>Actinomycetota</taxon>
        <taxon>Actinomycetes</taxon>
        <taxon>Mycobacteriales</taxon>
        <taxon>Corynebacteriaceae</taxon>
        <taxon>Corynebacterium</taxon>
    </lineage>
</organism>
<dbReference type="InterPro" id="IPR011646">
    <property type="entry name" value="KAP_P-loop"/>
</dbReference>
<dbReference type="Pfam" id="PF07693">
    <property type="entry name" value="KAP_NTPase"/>
    <property type="match status" value="1"/>
</dbReference>
<sequence length="690" mass="77325">MPTIWSDAPIKSADEDSFGRSPYAKQIAHLVQGAHSWEDSIVFGLTGPWGSGKSSMLAMIEEQLTSSENEWHIARFTPWATSDINGLLGDFYASLSSALPSERGKDLREKLGTILQISAPAAKMIPLFGDAAAMAAEKAGERLQKQPSWSQAFKEASDELKNLDIPVLVIADDIDRLHGEELLALLKVVRLLGRFPGVHFLLAYDEQTVTETLSETGIAGKGTAAGRKFLEKIVQYPLAIPPLVPTQLRTRIDEGLEPFITRLEQPEMFAMRLQGLRRVLLSQLSTPRAIDRYIAQVRHHLAMFDSQEVQVEDVIVVTLLKTSFPSLYNQLPRYKDQLITGMQDGLGRGFYDADRKTFDPDPLFDGIPPQECPDARTLLEELFPGVRGKRSYYFSRPEERSIYDKRYFDRYFAMGVPAHDISDTAVANAITAAADGNESPLKELLLDEDSNRISMAIDKAETSTDLLGEDAERLAVLRTIIPLLGSLSRHDTALLSADKRIREWSGKMLSRLSDDVEVSKLVDALNLSPHHLDQVHILQFMLLYNGHHRWVDEVLDQVCQHLVEVIMSNLRDQDEASLDDQVEFMIFVLREWKQQEFLVEPLRAGLAEGAFTVEDVAARCVTYSRSLGGEQTVTKLHDFNREAFDEIVPDADPSWSSTPRSNVDEYDLSWKNRRDFAVAKAPGGEKASPD</sequence>
<dbReference type="SUPFAM" id="SSF52540">
    <property type="entry name" value="P-loop containing nucleoside triphosphate hydrolases"/>
    <property type="match status" value="1"/>
</dbReference>
<dbReference type="InterPro" id="IPR052754">
    <property type="entry name" value="NTPase_KAP_P-loop"/>
</dbReference>
<accession>A0A6B8WD03</accession>
<evidence type="ECO:0000313" key="2">
    <source>
        <dbReference type="EMBL" id="QGU08746.1"/>
    </source>
</evidence>
<dbReference type="PANTHER" id="PTHR22674">
    <property type="entry name" value="NTPASE, KAP FAMILY P-LOOP DOMAIN-CONTAINING 1"/>
    <property type="match status" value="1"/>
</dbReference>
<proteinExistence type="predicted"/>
<name>A0A6B8WD03_9CORY</name>
<dbReference type="Proteomes" id="UP000424462">
    <property type="component" value="Plasmid pCOCCU"/>
</dbReference>
<dbReference type="Gene3D" id="3.40.50.300">
    <property type="entry name" value="P-loop containing nucleotide triphosphate hydrolases"/>
    <property type="match status" value="1"/>
</dbReference>
<evidence type="ECO:0000259" key="1">
    <source>
        <dbReference type="Pfam" id="PF07693"/>
    </source>
</evidence>
<keyword evidence="3" id="KW-1185">Reference proteome</keyword>
<gene>
    <name evidence="2" type="ORF">COCCU_14280</name>
</gene>
<dbReference type="EMBL" id="CP046456">
    <property type="protein sequence ID" value="QGU08746.1"/>
    <property type="molecule type" value="Genomic_DNA"/>
</dbReference>
<feature type="domain" description="KAP NTPase" evidence="1">
    <location>
        <begin position="20"/>
        <end position="301"/>
    </location>
</feature>
<evidence type="ECO:0000313" key="3">
    <source>
        <dbReference type="Proteomes" id="UP000424462"/>
    </source>
</evidence>
<dbReference type="PANTHER" id="PTHR22674:SF6">
    <property type="entry name" value="NTPASE KAP FAMILY P-LOOP DOMAIN-CONTAINING PROTEIN 1"/>
    <property type="match status" value="1"/>
</dbReference>
<keyword evidence="2" id="KW-0614">Plasmid</keyword>
<dbReference type="InterPro" id="IPR027417">
    <property type="entry name" value="P-loop_NTPase"/>
</dbReference>